<evidence type="ECO:0000313" key="2">
    <source>
        <dbReference type="Proteomes" id="UP000024635"/>
    </source>
</evidence>
<accession>A0A016VI47</accession>
<dbReference type="Gene3D" id="3.30.420.10">
    <property type="entry name" value="Ribonuclease H-like superfamily/Ribonuclease H"/>
    <property type="match status" value="1"/>
</dbReference>
<evidence type="ECO:0000313" key="1">
    <source>
        <dbReference type="EMBL" id="EYC27299.1"/>
    </source>
</evidence>
<dbReference type="InterPro" id="IPR036397">
    <property type="entry name" value="RNaseH_sf"/>
</dbReference>
<dbReference type="Proteomes" id="UP000024635">
    <property type="component" value="Unassembled WGS sequence"/>
</dbReference>
<dbReference type="GO" id="GO:0003676">
    <property type="term" value="F:nucleic acid binding"/>
    <property type="evidence" value="ECO:0007669"/>
    <property type="project" value="InterPro"/>
</dbReference>
<keyword evidence="2" id="KW-1185">Reference proteome</keyword>
<sequence length="101" mass="12025">MAKVLGRSRESVRMILRGAGRGNEANGQLIIEQAKVKSFNWCERLRKRFAAKCRQTILFPDEEWFDIEKAHNRNDRMWSKKKPPLEKRMISRRLKPKQVMV</sequence>
<comment type="caution">
    <text evidence="1">The sequence shown here is derived from an EMBL/GenBank/DDBJ whole genome shotgun (WGS) entry which is preliminary data.</text>
</comment>
<organism evidence="1 2">
    <name type="scientific">Ancylostoma ceylanicum</name>
    <dbReference type="NCBI Taxonomy" id="53326"/>
    <lineage>
        <taxon>Eukaryota</taxon>
        <taxon>Metazoa</taxon>
        <taxon>Ecdysozoa</taxon>
        <taxon>Nematoda</taxon>
        <taxon>Chromadorea</taxon>
        <taxon>Rhabditida</taxon>
        <taxon>Rhabditina</taxon>
        <taxon>Rhabditomorpha</taxon>
        <taxon>Strongyloidea</taxon>
        <taxon>Ancylostomatidae</taxon>
        <taxon>Ancylostomatinae</taxon>
        <taxon>Ancylostoma</taxon>
    </lineage>
</organism>
<reference evidence="2" key="1">
    <citation type="journal article" date="2015" name="Nat. Genet.">
        <title>The genome and transcriptome of the zoonotic hookworm Ancylostoma ceylanicum identify infection-specific gene families.</title>
        <authorList>
            <person name="Schwarz E.M."/>
            <person name="Hu Y."/>
            <person name="Antoshechkin I."/>
            <person name="Miller M.M."/>
            <person name="Sternberg P.W."/>
            <person name="Aroian R.V."/>
        </authorList>
    </citation>
    <scope>NUCLEOTIDE SEQUENCE</scope>
    <source>
        <strain evidence="2">HY135</strain>
    </source>
</reference>
<proteinExistence type="predicted"/>
<dbReference type="AlphaFoldDB" id="A0A016VI47"/>
<dbReference type="EMBL" id="JARK01001345">
    <property type="protein sequence ID" value="EYC27299.1"/>
    <property type="molecule type" value="Genomic_DNA"/>
</dbReference>
<name>A0A016VI47_9BILA</name>
<gene>
    <name evidence="1" type="primary">Acey_s0009.g637</name>
    <name evidence="1" type="ORF">Y032_0009g637</name>
</gene>
<protein>
    <submittedName>
        <fullName evidence="1">Uncharacterized protein</fullName>
    </submittedName>
</protein>